<evidence type="ECO:0000313" key="3">
    <source>
        <dbReference type="EMBL" id="GAA2502186.1"/>
    </source>
</evidence>
<reference evidence="3 4" key="1">
    <citation type="journal article" date="2019" name="Int. J. Syst. Evol. Microbiol.">
        <title>The Global Catalogue of Microorganisms (GCM) 10K type strain sequencing project: providing services to taxonomists for standard genome sequencing and annotation.</title>
        <authorList>
            <consortium name="The Broad Institute Genomics Platform"/>
            <consortium name="The Broad Institute Genome Sequencing Center for Infectious Disease"/>
            <person name="Wu L."/>
            <person name="Ma J."/>
        </authorList>
    </citation>
    <scope>NUCLEOTIDE SEQUENCE [LARGE SCALE GENOMIC DNA]</scope>
    <source>
        <strain evidence="3 4">JCM 6307</strain>
    </source>
</reference>
<feature type="transmembrane region" description="Helical" evidence="2">
    <location>
        <begin position="15"/>
        <end position="36"/>
    </location>
</feature>
<proteinExistence type="predicted"/>
<evidence type="ECO:0008006" key="5">
    <source>
        <dbReference type="Google" id="ProtNLM"/>
    </source>
</evidence>
<dbReference type="Pfam" id="PF20087">
    <property type="entry name" value="DUF6479"/>
    <property type="match status" value="1"/>
</dbReference>
<protein>
    <recommendedName>
        <fullName evidence="5">Secreted protein</fullName>
    </recommendedName>
</protein>
<dbReference type="Proteomes" id="UP001501358">
    <property type="component" value="Unassembled WGS sequence"/>
</dbReference>
<gene>
    <name evidence="3" type="ORF">GCM10010406_43310</name>
</gene>
<dbReference type="InterPro" id="IPR045513">
    <property type="entry name" value="DUF6479"/>
</dbReference>
<feature type="region of interest" description="Disordered" evidence="1">
    <location>
        <begin position="40"/>
        <end position="145"/>
    </location>
</feature>
<comment type="caution">
    <text evidence="3">The sequence shown here is derived from an EMBL/GenBank/DDBJ whole genome shotgun (WGS) entry which is preliminary data.</text>
</comment>
<keyword evidence="2" id="KW-1133">Transmembrane helix</keyword>
<evidence type="ECO:0000256" key="2">
    <source>
        <dbReference type="SAM" id="Phobius"/>
    </source>
</evidence>
<organism evidence="3 4">
    <name type="scientific">Streptomyces thermolineatus</name>
    <dbReference type="NCBI Taxonomy" id="44033"/>
    <lineage>
        <taxon>Bacteria</taxon>
        <taxon>Bacillati</taxon>
        <taxon>Actinomycetota</taxon>
        <taxon>Actinomycetes</taxon>
        <taxon>Kitasatosporales</taxon>
        <taxon>Streptomycetaceae</taxon>
        <taxon>Streptomyces</taxon>
    </lineage>
</organism>
<feature type="compositionally biased region" description="Basic and acidic residues" evidence="1">
    <location>
        <begin position="73"/>
        <end position="104"/>
    </location>
</feature>
<keyword evidence="4" id="KW-1185">Reference proteome</keyword>
<accession>A0ABN3MHL6</accession>
<dbReference type="RefSeq" id="WP_344384896.1">
    <property type="nucleotide sequence ID" value="NZ_BAAATA010000031.1"/>
</dbReference>
<evidence type="ECO:0000256" key="1">
    <source>
        <dbReference type="SAM" id="MobiDB-lite"/>
    </source>
</evidence>
<feature type="compositionally biased region" description="Polar residues" evidence="1">
    <location>
        <begin position="123"/>
        <end position="133"/>
    </location>
</feature>
<sequence>MTDDLLNLAARDHLVGIWPMVVGVAVVALLLTAFWYGRQRRLREPPPPVEPQPRAGAWQTREEYGRSTPPDHGPGHQDGDADRVGYESTTEPHPEMPKDGHRYLPQEIAAMPSTGDGRETSRRTGPSSGNSAAGTPRDPRNPGRP</sequence>
<name>A0ABN3MHL6_9ACTN</name>
<dbReference type="EMBL" id="BAAATA010000031">
    <property type="protein sequence ID" value="GAA2502186.1"/>
    <property type="molecule type" value="Genomic_DNA"/>
</dbReference>
<keyword evidence="2" id="KW-0472">Membrane</keyword>
<evidence type="ECO:0000313" key="4">
    <source>
        <dbReference type="Proteomes" id="UP001501358"/>
    </source>
</evidence>
<keyword evidence="2" id="KW-0812">Transmembrane</keyword>